<evidence type="ECO:0000313" key="1">
    <source>
        <dbReference type="EMBL" id="SPF43433.1"/>
    </source>
</evidence>
<gene>
    <name evidence="1" type="ORF">SBA1_490014</name>
</gene>
<dbReference type="AlphaFoldDB" id="A0A2U3KUS8"/>
<sequence length="83" mass="9440">MINDDVVKCPLCGGFTHIEKPDLLAALKNPQIREQIEHYVAELLKSPLEDLSSVGATQAGRDFQKDVHQWNPCVPMWRRSPKE</sequence>
<name>A0A2U3KUS8_9BACT</name>
<dbReference type="Proteomes" id="UP000238701">
    <property type="component" value="Unassembled WGS sequence"/>
</dbReference>
<protein>
    <submittedName>
        <fullName evidence="1">Uncharacterized protein</fullName>
    </submittedName>
</protein>
<accession>A0A2U3KUS8</accession>
<reference evidence="2" key="1">
    <citation type="submission" date="2018-02" db="EMBL/GenBank/DDBJ databases">
        <authorList>
            <person name="Hausmann B."/>
        </authorList>
    </citation>
    <scope>NUCLEOTIDE SEQUENCE [LARGE SCALE GENOMIC DNA]</scope>
    <source>
        <strain evidence="2">Peat soil MAG SbA1</strain>
    </source>
</reference>
<proteinExistence type="predicted"/>
<organism evidence="1 2">
    <name type="scientific">Candidatus Sulfotelmatobacter kueseliae</name>
    <dbReference type="NCBI Taxonomy" id="2042962"/>
    <lineage>
        <taxon>Bacteria</taxon>
        <taxon>Pseudomonadati</taxon>
        <taxon>Acidobacteriota</taxon>
        <taxon>Terriglobia</taxon>
        <taxon>Terriglobales</taxon>
        <taxon>Candidatus Korobacteraceae</taxon>
        <taxon>Candidatus Sulfotelmatobacter</taxon>
    </lineage>
</organism>
<evidence type="ECO:0000313" key="2">
    <source>
        <dbReference type="Proteomes" id="UP000238701"/>
    </source>
</evidence>
<dbReference type="EMBL" id="OMOD01000143">
    <property type="protein sequence ID" value="SPF43433.1"/>
    <property type="molecule type" value="Genomic_DNA"/>
</dbReference>